<accession>A0A183L429</accession>
<evidence type="ECO:0000313" key="2">
    <source>
        <dbReference type="EMBL" id="VDP77670.1"/>
    </source>
</evidence>
<dbReference type="InterPro" id="IPR037291">
    <property type="entry name" value="DUF4139"/>
</dbReference>
<sequence length="146" mass="16771">MVVETKLSATAVQEEFTCELGYDPGIRVTYMPKHKYKKTGTFRGNKTMSIVFKQVISVENSYPRSMKLLVIDQLPVSTEDKLKIHLIEPSIKNPEKYDPTKPIRISKTKSIEWDIELAPYESRELVLKYLVEHPSIKDIDISTLGI</sequence>
<keyword evidence="3" id="KW-1185">Reference proteome</keyword>
<dbReference type="InterPro" id="IPR011935">
    <property type="entry name" value="CHP02231"/>
</dbReference>
<feature type="domain" description="DUF4139" evidence="1">
    <location>
        <begin position="13"/>
        <end position="134"/>
    </location>
</feature>
<evidence type="ECO:0000313" key="4">
    <source>
        <dbReference type="WBParaSite" id="SCUD_0002209001-mRNA-1"/>
    </source>
</evidence>
<organism evidence="4">
    <name type="scientific">Schistosoma curassoni</name>
    <dbReference type="NCBI Taxonomy" id="6186"/>
    <lineage>
        <taxon>Eukaryota</taxon>
        <taxon>Metazoa</taxon>
        <taxon>Spiralia</taxon>
        <taxon>Lophotrochozoa</taxon>
        <taxon>Platyhelminthes</taxon>
        <taxon>Trematoda</taxon>
        <taxon>Digenea</taxon>
        <taxon>Strigeidida</taxon>
        <taxon>Schistosomatoidea</taxon>
        <taxon>Schistosomatidae</taxon>
        <taxon>Schistosoma</taxon>
    </lineage>
</organism>
<reference evidence="4" key="1">
    <citation type="submission" date="2016-06" db="UniProtKB">
        <authorList>
            <consortium name="WormBaseParasite"/>
        </authorList>
    </citation>
    <scope>IDENTIFICATION</scope>
</reference>
<dbReference type="Pfam" id="PF13598">
    <property type="entry name" value="DUF4139"/>
    <property type="match status" value="1"/>
</dbReference>
<reference evidence="2 3" key="2">
    <citation type="submission" date="2018-11" db="EMBL/GenBank/DDBJ databases">
        <authorList>
            <consortium name="Pathogen Informatics"/>
        </authorList>
    </citation>
    <scope>NUCLEOTIDE SEQUENCE [LARGE SCALE GENOMIC DNA]</scope>
    <source>
        <strain evidence="2">Dakar</strain>
        <strain evidence="3">Dakar, Senegal</strain>
    </source>
</reference>
<dbReference type="STRING" id="6186.A0A183L429"/>
<name>A0A183L429_9TREM</name>
<evidence type="ECO:0000313" key="3">
    <source>
        <dbReference type="Proteomes" id="UP000279833"/>
    </source>
</evidence>
<protein>
    <submittedName>
        <fullName evidence="4">DUF4139 domain-containing protein</fullName>
    </submittedName>
</protein>
<proteinExistence type="predicted"/>
<dbReference type="EMBL" id="UZAK01048312">
    <property type="protein sequence ID" value="VDP77670.1"/>
    <property type="molecule type" value="Genomic_DNA"/>
</dbReference>
<gene>
    <name evidence="2" type="ORF">SCUD_LOCUS22087</name>
</gene>
<dbReference type="PANTHER" id="PTHR31005:SF8">
    <property type="entry name" value="DUF4139 DOMAIN-CONTAINING PROTEIN"/>
    <property type="match status" value="1"/>
</dbReference>
<dbReference type="WBParaSite" id="SCUD_0002209001-mRNA-1">
    <property type="protein sequence ID" value="SCUD_0002209001-mRNA-1"/>
    <property type="gene ID" value="SCUD_0002209001"/>
</dbReference>
<dbReference type="PANTHER" id="PTHR31005">
    <property type="entry name" value="DUF4139 DOMAIN-CONTAINING PROTEIN"/>
    <property type="match status" value="1"/>
</dbReference>
<evidence type="ECO:0000259" key="1">
    <source>
        <dbReference type="Pfam" id="PF13598"/>
    </source>
</evidence>
<dbReference type="AlphaFoldDB" id="A0A183L429"/>
<dbReference type="Proteomes" id="UP000279833">
    <property type="component" value="Unassembled WGS sequence"/>
</dbReference>